<dbReference type="OrthoDB" id="2912669at2759"/>
<evidence type="ECO:0000313" key="1">
    <source>
        <dbReference type="EMBL" id="OCH88390.1"/>
    </source>
</evidence>
<accession>A0A8E2DHM9</accession>
<evidence type="ECO:0008006" key="3">
    <source>
        <dbReference type="Google" id="ProtNLM"/>
    </source>
</evidence>
<dbReference type="Proteomes" id="UP000250043">
    <property type="component" value="Unassembled WGS sequence"/>
</dbReference>
<name>A0A8E2DHM9_9APHY</name>
<dbReference type="AlphaFoldDB" id="A0A8E2DHM9"/>
<proteinExistence type="predicted"/>
<protein>
    <recommendedName>
        <fullName evidence="3">F-box domain-containing protein</fullName>
    </recommendedName>
</protein>
<dbReference type="EMBL" id="KV722454">
    <property type="protein sequence ID" value="OCH88390.1"/>
    <property type="molecule type" value="Genomic_DNA"/>
</dbReference>
<sequence>MGQSSSRGAGEDRWSDSSHHLEVASGALRPQYDQNTSLRRPSQLSVGPTLPLELWDDVIDYFGEPVDRPTLLSCALVCRAWLPRSRRHLFRTVYVRTSRQLRRLSRALDKSQDICPLVREFTVCPDEEAAEMLSRGLDLLSRLPCVIDFAITPSLLCPNVSLTSPKRGTAPPVVTWPSRRGSQIRSVEVRVTMQIYTLNRQLKAYDSVTSLTLSLITFLDFSDLARMLCELPNLLYLYCGDVQWVTSGYNPLGLEQHRDVVLKKLISLGVSSNVFLKSGLKFVLGAAGTSLRRFMFAVIPKESTEPLVAQNLDLGRFLYLESVELGCWIHHPEWDFAWIPTALESISSGELVRITLKYPLYSSSLSRQDVLDRMLCHRMEEVLSDQRFAKVQEVIFQFEDVVDHEQWWISQLATRLPSLYSRNIVRLRLRTHNSRSLWREGLP</sequence>
<reference evidence="1 2" key="1">
    <citation type="submission" date="2016-07" db="EMBL/GenBank/DDBJ databases">
        <title>Draft genome of the white-rot fungus Obba rivulosa 3A-2.</title>
        <authorList>
            <consortium name="DOE Joint Genome Institute"/>
            <person name="Miettinen O."/>
            <person name="Riley R."/>
            <person name="Acob R."/>
            <person name="Barry K."/>
            <person name="Cullen D."/>
            <person name="De Vries R."/>
            <person name="Hainaut M."/>
            <person name="Hatakka A."/>
            <person name="Henrissat B."/>
            <person name="Hilden K."/>
            <person name="Kuo R."/>
            <person name="Labutti K."/>
            <person name="Lipzen A."/>
            <person name="Makela M.R."/>
            <person name="Sandor L."/>
            <person name="Spatafora J.W."/>
            <person name="Grigoriev I.V."/>
            <person name="Hibbett D.S."/>
        </authorList>
    </citation>
    <scope>NUCLEOTIDE SEQUENCE [LARGE SCALE GENOMIC DNA]</scope>
    <source>
        <strain evidence="1 2">3A-2</strain>
    </source>
</reference>
<gene>
    <name evidence="1" type="ORF">OBBRIDRAFT_90751</name>
</gene>
<organism evidence="1 2">
    <name type="scientific">Obba rivulosa</name>
    <dbReference type="NCBI Taxonomy" id="1052685"/>
    <lineage>
        <taxon>Eukaryota</taxon>
        <taxon>Fungi</taxon>
        <taxon>Dikarya</taxon>
        <taxon>Basidiomycota</taxon>
        <taxon>Agaricomycotina</taxon>
        <taxon>Agaricomycetes</taxon>
        <taxon>Polyporales</taxon>
        <taxon>Gelatoporiaceae</taxon>
        <taxon>Obba</taxon>
    </lineage>
</organism>
<keyword evidence="2" id="KW-1185">Reference proteome</keyword>
<evidence type="ECO:0000313" key="2">
    <source>
        <dbReference type="Proteomes" id="UP000250043"/>
    </source>
</evidence>